<dbReference type="SUPFAM" id="SSF110849">
    <property type="entry name" value="ParB/Sulfiredoxin"/>
    <property type="match status" value="1"/>
</dbReference>
<dbReference type="Pfam" id="PF01555">
    <property type="entry name" value="N6_N4_Mtase"/>
    <property type="match status" value="1"/>
</dbReference>
<evidence type="ECO:0000313" key="6">
    <source>
        <dbReference type="EMBL" id="MPL87132.1"/>
    </source>
</evidence>
<dbReference type="InterPro" id="IPR002941">
    <property type="entry name" value="DNA_methylase_N4/N6"/>
</dbReference>
<dbReference type="PIRSF" id="PIRSF036758">
    <property type="entry name" value="Aden_M_ParB"/>
    <property type="match status" value="1"/>
</dbReference>
<dbReference type="InterPro" id="IPR015840">
    <property type="entry name" value="DNA_MeTrfase_ParB"/>
</dbReference>
<comment type="caution">
    <text evidence="6">The sequence shown here is derived from an EMBL/GenBank/DDBJ whole genome shotgun (WGS) entry which is preliminary data.</text>
</comment>
<gene>
    <name evidence="6" type="ORF">SDC9_33126</name>
</gene>
<evidence type="ECO:0000259" key="5">
    <source>
        <dbReference type="Pfam" id="PF01555"/>
    </source>
</evidence>
<sequence>MDKLYWTTEKRVVSDLIPLDFNPRKVNEKKQKQLISSLDEFNLVDILVINKNDQLISGHRRIEALILAGRSSEEIDVRVPNRLLTENEVKRYNLLANTHAGEWDIEMLNEYFADIDYQDILNDIPDFKPEELMPAEMITAVAEQRETIEDEFDELPPENPITQLNDLYELNGHRLYCADSTNVDAVGRLMAGKLATMIFTDPPYNVRVKDISSMGKIKHKEFAMASGEMSRFQFIKFLEDIFSNQIRYSKKGSIHFVCMDWKHILEITTAGQLFTELKNLIVWNKTNGGMGSFYRSKHELIFVFQNESTPDESHVDALLDEIDKHGYLPGHKLIYVFKNGKEKHINNFGLGQTGRYRTNVWDYNGFNSTQGAERKEMEGHPTPKPVKMVADAMIDCSNPGDIIQDLFIGSGTSIIAAEQVDRLCYGQELSPAFCDLTIRRYIRFMRQMQKPISITRNGIKLSISQLKEYEK</sequence>
<dbReference type="InterPro" id="IPR002295">
    <property type="entry name" value="N4/N6-MTase_EcoPI_Mod-like"/>
</dbReference>
<dbReference type="PROSITE" id="PS00092">
    <property type="entry name" value="N6_MTASE"/>
    <property type="match status" value="1"/>
</dbReference>
<dbReference type="PRINTS" id="PR00506">
    <property type="entry name" value="D21N6MTFRASE"/>
</dbReference>
<dbReference type="EMBL" id="VSSQ01000233">
    <property type="protein sequence ID" value="MPL87132.1"/>
    <property type="molecule type" value="Genomic_DNA"/>
</dbReference>
<keyword evidence="4" id="KW-0949">S-adenosyl-L-methionine</keyword>
<dbReference type="GO" id="GO:0008170">
    <property type="term" value="F:N-methyltransferase activity"/>
    <property type="evidence" value="ECO:0007669"/>
    <property type="project" value="InterPro"/>
</dbReference>
<protein>
    <recommendedName>
        <fullName evidence="5">DNA methylase N-4/N-6 domain-containing protein</fullName>
    </recommendedName>
</protein>
<dbReference type="InterPro" id="IPR036086">
    <property type="entry name" value="ParB/Sulfiredoxin_sf"/>
</dbReference>
<name>A0A644V8P0_9ZZZZ</name>
<evidence type="ECO:0000256" key="1">
    <source>
        <dbReference type="ARBA" id="ARBA00006594"/>
    </source>
</evidence>
<keyword evidence="3" id="KW-0808">Transferase</keyword>
<evidence type="ECO:0000256" key="2">
    <source>
        <dbReference type="ARBA" id="ARBA00022603"/>
    </source>
</evidence>
<comment type="similarity">
    <text evidence="1">Belongs to the N(4)/N(6)-methyltransferase family.</text>
</comment>
<dbReference type="GO" id="GO:0032259">
    <property type="term" value="P:methylation"/>
    <property type="evidence" value="ECO:0007669"/>
    <property type="project" value="UniProtKB-KW"/>
</dbReference>
<dbReference type="AlphaFoldDB" id="A0A644V8P0"/>
<proteinExistence type="inferred from homology"/>
<evidence type="ECO:0000256" key="3">
    <source>
        <dbReference type="ARBA" id="ARBA00022679"/>
    </source>
</evidence>
<dbReference type="InterPro" id="IPR002052">
    <property type="entry name" value="DNA_methylase_N6_adenine_CS"/>
</dbReference>
<dbReference type="Gene3D" id="3.40.50.150">
    <property type="entry name" value="Vaccinia Virus protein VP39"/>
    <property type="match status" value="1"/>
</dbReference>
<keyword evidence="2" id="KW-0489">Methyltransferase</keyword>
<accession>A0A644V8P0</accession>
<dbReference type="InterPro" id="IPR029063">
    <property type="entry name" value="SAM-dependent_MTases_sf"/>
</dbReference>
<dbReference type="GO" id="GO:0003677">
    <property type="term" value="F:DNA binding"/>
    <property type="evidence" value="ECO:0007669"/>
    <property type="project" value="InterPro"/>
</dbReference>
<reference evidence="6" key="1">
    <citation type="submission" date="2019-08" db="EMBL/GenBank/DDBJ databases">
        <authorList>
            <person name="Kucharzyk K."/>
            <person name="Murdoch R.W."/>
            <person name="Higgins S."/>
            <person name="Loffler F."/>
        </authorList>
    </citation>
    <scope>NUCLEOTIDE SEQUENCE</scope>
</reference>
<evidence type="ECO:0000256" key="4">
    <source>
        <dbReference type="ARBA" id="ARBA00022691"/>
    </source>
</evidence>
<organism evidence="6">
    <name type="scientific">bioreactor metagenome</name>
    <dbReference type="NCBI Taxonomy" id="1076179"/>
    <lineage>
        <taxon>unclassified sequences</taxon>
        <taxon>metagenomes</taxon>
        <taxon>ecological metagenomes</taxon>
    </lineage>
</organism>
<feature type="domain" description="DNA methylase N-4/N-6" evidence="5">
    <location>
        <begin position="197"/>
        <end position="437"/>
    </location>
</feature>
<dbReference type="SUPFAM" id="SSF53335">
    <property type="entry name" value="S-adenosyl-L-methionine-dependent methyltransferases"/>
    <property type="match status" value="1"/>
</dbReference>